<dbReference type="InterPro" id="IPR010921">
    <property type="entry name" value="Trp_repressor/repl_initiator"/>
</dbReference>
<evidence type="ECO:0000259" key="1">
    <source>
        <dbReference type="Pfam" id="PF09607"/>
    </source>
</evidence>
<dbReference type="Proteomes" id="UP001208570">
    <property type="component" value="Unassembled WGS sequence"/>
</dbReference>
<evidence type="ECO:0000313" key="3">
    <source>
        <dbReference type="Proteomes" id="UP001208570"/>
    </source>
</evidence>
<comment type="caution">
    <text evidence="2">The sequence shown here is derived from an EMBL/GenBank/DDBJ whole genome shotgun (WGS) entry which is preliminary data.</text>
</comment>
<accession>A0AAD9JT12</accession>
<dbReference type="EMBL" id="JAODUP010000178">
    <property type="protein sequence ID" value="KAK2158053.1"/>
    <property type="molecule type" value="Genomic_DNA"/>
</dbReference>
<dbReference type="Pfam" id="PF09607">
    <property type="entry name" value="BrkDBD"/>
    <property type="match status" value="1"/>
</dbReference>
<proteinExistence type="predicted"/>
<keyword evidence="3" id="KW-1185">Reference proteome</keyword>
<feature type="domain" description="Brinker DNA-binding" evidence="1">
    <location>
        <begin position="7"/>
        <end position="49"/>
    </location>
</feature>
<gene>
    <name evidence="2" type="ORF">LSH36_178g04112</name>
</gene>
<organism evidence="2 3">
    <name type="scientific">Paralvinella palmiformis</name>
    <dbReference type="NCBI Taxonomy" id="53620"/>
    <lineage>
        <taxon>Eukaryota</taxon>
        <taxon>Metazoa</taxon>
        <taxon>Spiralia</taxon>
        <taxon>Lophotrochozoa</taxon>
        <taxon>Annelida</taxon>
        <taxon>Polychaeta</taxon>
        <taxon>Sedentaria</taxon>
        <taxon>Canalipalpata</taxon>
        <taxon>Terebellida</taxon>
        <taxon>Terebelliformia</taxon>
        <taxon>Alvinellidae</taxon>
        <taxon>Paralvinella</taxon>
    </lineage>
</organism>
<dbReference type="InterPro" id="IPR018586">
    <property type="entry name" value="Brinker_DNA-bd"/>
</dbReference>
<dbReference type="SUPFAM" id="SSF48295">
    <property type="entry name" value="TrpR-like"/>
    <property type="match status" value="1"/>
</dbReference>
<dbReference type="GO" id="GO:0043565">
    <property type="term" value="F:sequence-specific DNA binding"/>
    <property type="evidence" value="ECO:0007669"/>
    <property type="project" value="InterPro"/>
</dbReference>
<dbReference type="PANTHER" id="PTHR21780">
    <property type="entry name" value="TRANSMEMBRANE PROTEIN 209"/>
    <property type="match status" value="1"/>
</dbReference>
<evidence type="ECO:0000313" key="2">
    <source>
        <dbReference type="EMBL" id="KAK2158053.1"/>
    </source>
</evidence>
<sequence>MSLKRKRNSYDAQFKLKIIKFAEENNNSAADRHFAVSEKLVRDWRKQKKYLFEMPWTKRAKHYGVSLYIKLERALNDWVLEYCHNGYIITRMMIQIQAIKFTRDKQYETGTGSPLSLSNTISPLLQESDMFGLRARLTGSSLKSSPLRGDECITDQKTLEQFLIKQLDKEQKRQTVSRTVSPAGSSSFWNQSPGLIDQTSLLSKYQYQVACRSPQQTKVKGDDIDEPVSYLAEEVWASQNVHLADVDRWIENLRKWLSRTILSHLLHEIDKINDTLARIGCEDMQIGEVGIATLKQLATTKVLHVPTLNSVVPFLEVCANQEYLVSRIRELGAGGAMSSYKWNGGGVFKGKPWGQHLPTDAAILMHLLCSYMDARLLPHPKYPDGKTFTAQYFVKTPDKPDLVKKDNLLLYQAKVNPPHFKVILEDHVLSPPKGRNNMFHAILLFLHHIHVKHHGMLGRINLGLSGINILWILDASPQQISPTQLVHNQAEDNLRRKRMSQHIKYKKTPLSS</sequence>
<protein>
    <recommendedName>
        <fullName evidence="1">Brinker DNA-binding domain-containing protein</fullName>
    </recommendedName>
</protein>
<dbReference type="PANTHER" id="PTHR21780:SF0">
    <property type="entry name" value="TRANSMEMBRANE PROTEIN 209"/>
    <property type="match status" value="1"/>
</dbReference>
<dbReference type="InterPro" id="IPR019176">
    <property type="entry name" value="Cytochrome_B561-rel"/>
</dbReference>
<name>A0AAD9JT12_9ANNE</name>
<reference evidence="2" key="1">
    <citation type="journal article" date="2023" name="Mol. Biol. Evol.">
        <title>Third-Generation Sequencing Reveals the Adaptive Role of the Epigenome in Three Deep-Sea Polychaetes.</title>
        <authorList>
            <person name="Perez M."/>
            <person name="Aroh O."/>
            <person name="Sun Y."/>
            <person name="Lan Y."/>
            <person name="Juniper S.K."/>
            <person name="Young C.R."/>
            <person name="Angers B."/>
            <person name="Qian P.Y."/>
        </authorList>
    </citation>
    <scope>NUCLEOTIDE SEQUENCE</scope>
    <source>
        <strain evidence="2">P08H-3</strain>
    </source>
</reference>
<dbReference type="Pfam" id="PF09786">
    <property type="entry name" value="CytochromB561_N"/>
    <property type="match status" value="1"/>
</dbReference>
<dbReference type="AlphaFoldDB" id="A0AAD9JT12"/>
<dbReference type="GO" id="GO:0016020">
    <property type="term" value="C:membrane"/>
    <property type="evidence" value="ECO:0007669"/>
    <property type="project" value="TreeGrafter"/>
</dbReference>